<dbReference type="EMBL" id="CP042425">
    <property type="protein sequence ID" value="QEL17401.1"/>
    <property type="molecule type" value="Genomic_DNA"/>
</dbReference>
<name>A0A5C1ADU0_9BACT</name>
<reference evidence="2" key="1">
    <citation type="submission" date="2019-08" db="EMBL/GenBank/DDBJ databases">
        <title>Limnoglobus roseus gen. nov., sp. nov., a novel freshwater planctomycete with a giant genome from the family Gemmataceae.</title>
        <authorList>
            <person name="Kulichevskaya I.S."/>
            <person name="Naumoff D.G."/>
            <person name="Miroshnikov K."/>
            <person name="Ivanova A."/>
            <person name="Philippov D.A."/>
            <person name="Hakobyan A."/>
            <person name="Rijpstra I.C."/>
            <person name="Sinninghe Damste J.S."/>
            <person name="Liesack W."/>
            <person name="Dedysh S.N."/>
        </authorList>
    </citation>
    <scope>NUCLEOTIDE SEQUENCE [LARGE SCALE GENOMIC DNA]</scope>
    <source>
        <strain evidence="2">PX52</strain>
    </source>
</reference>
<keyword evidence="2" id="KW-1185">Reference proteome</keyword>
<accession>A0A5C1ADU0</accession>
<gene>
    <name evidence="1" type="ORF">PX52LOC_04389</name>
</gene>
<sequence>MTITGPAEPDAAVVELGTEHLKQAGWFDDLSASVDKHWKAQTPDVQDALRGAGIGAGAGAGLGFLTGRKRPFADALTGAALGAAAGGAVGHLPLPLARHGREEYEIADRRQLRRQVLIQRPDEDVARVHVIQGRTNSYGLEVFLRQVVPDSDFRFRGPVQGRFSAGFGPRLKPNAI</sequence>
<protein>
    <recommendedName>
        <fullName evidence="3">Glycine zipper 2TM domain-containing protein</fullName>
    </recommendedName>
</protein>
<dbReference type="Proteomes" id="UP000324974">
    <property type="component" value="Chromosome"/>
</dbReference>
<evidence type="ECO:0000313" key="2">
    <source>
        <dbReference type="Proteomes" id="UP000324974"/>
    </source>
</evidence>
<organism evidence="1 2">
    <name type="scientific">Limnoglobus roseus</name>
    <dbReference type="NCBI Taxonomy" id="2598579"/>
    <lineage>
        <taxon>Bacteria</taxon>
        <taxon>Pseudomonadati</taxon>
        <taxon>Planctomycetota</taxon>
        <taxon>Planctomycetia</taxon>
        <taxon>Gemmatales</taxon>
        <taxon>Gemmataceae</taxon>
        <taxon>Limnoglobus</taxon>
    </lineage>
</organism>
<dbReference type="KEGG" id="lrs:PX52LOC_04389"/>
<proteinExistence type="predicted"/>
<dbReference type="AlphaFoldDB" id="A0A5C1ADU0"/>
<evidence type="ECO:0008006" key="3">
    <source>
        <dbReference type="Google" id="ProtNLM"/>
    </source>
</evidence>
<evidence type="ECO:0000313" key="1">
    <source>
        <dbReference type="EMBL" id="QEL17401.1"/>
    </source>
</evidence>